<accession>A0A645EB91</accession>
<dbReference type="GO" id="GO:0005737">
    <property type="term" value="C:cytoplasm"/>
    <property type="evidence" value="ECO:0007669"/>
    <property type="project" value="InterPro"/>
</dbReference>
<keyword evidence="4" id="KW-0436">Ligase</keyword>
<dbReference type="InterPro" id="IPR009080">
    <property type="entry name" value="tRNAsynth_Ia_anticodon-bd"/>
</dbReference>
<dbReference type="GO" id="GO:0006438">
    <property type="term" value="P:valyl-tRNA aminoacylation"/>
    <property type="evidence" value="ECO:0007669"/>
    <property type="project" value="InterPro"/>
</dbReference>
<dbReference type="EC" id="6.1.1.9" evidence="4"/>
<keyword evidence="1" id="KW-0547">Nucleotide-binding</keyword>
<name>A0A645EB91_9ZZZZ</name>
<sequence length="143" mass="16143">MIRDFETSKEIISGVRNYRQSKGISPRESVDVFTNSTSFANEDLVKKLANISEIYFGQKTDKPSFTFLVGATEVSIPLSENIDLAEEKDKTEKELQHLKGFLISVEKKLSNEKFMAGAPQNVVDTELKKQKDAQEKIALLEKN</sequence>
<dbReference type="EMBL" id="VSSQ01045058">
    <property type="protein sequence ID" value="MPM98936.1"/>
    <property type="molecule type" value="Genomic_DNA"/>
</dbReference>
<keyword evidence="2" id="KW-0067">ATP-binding</keyword>
<evidence type="ECO:0000259" key="3">
    <source>
        <dbReference type="Pfam" id="PF10458"/>
    </source>
</evidence>
<organism evidence="4">
    <name type="scientific">bioreactor metagenome</name>
    <dbReference type="NCBI Taxonomy" id="1076179"/>
    <lineage>
        <taxon>unclassified sequences</taxon>
        <taxon>metagenomes</taxon>
        <taxon>ecological metagenomes</taxon>
    </lineage>
</organism>
<dbReference type="InterPro" id="IPR010978">
    <property type="entry name" value="tRNA-bd_arm"/>
</dbReference>
<dbReference type="GO" id="GO:0004832">
    <property type="term" value="F:valine-tRNA ligase activity"/>
    <property type="evidence" value="ECO:0007669"/>
    <property type="project" value="UniProtKB-EC"/>
</dbReference>
<evidence type="ECO:0000313" key="4">
    <source>
        <dbReference type="EMBL" id="MPM98936.1"/>
    </source>
</evidence>
<reference evidence="4" key="1">
    <citation type="submission" date="2019-08" db="EMBL/GenBank/DDBJ databases">
        <authorList>
            <person name="Kucharzyk K."/>
            <person name="Murdoch R.W."/>
            <person name="Higgins S."/>
            <person name="Loffler F."/>
        </authorList>
    </citation>
    <scope>NUCLEOTIDE SEQUENCE</scope>
</reference>
<proteinExistence type="predicted"/>
<dbReference type="Gene3D" id="1.10.287.380">
    <property type="entry name" value="Valyl-tRNA synthetase, C-terminal domain"/>
    <property type="match status" value="1"/>
</dbReference>
<dbReference type="SUPFAM" id="SSF46589">
    <property type="entry name" value="tRNA-binding arm"/>
    <property type="match status" value="1"/>
</dbReference>
<evidence type="ECO:0000256" key="1">
    <source>
        <dbReference type="ARBA" id="ARBA00022741"/>
    </source>
</evidence>
<dbReference type="InterPro" id="IPR019499">
    <property type="entry name" value="Val-tRNA_synth_tRNA-bd"/>
</dbReference>
<gene>
    <name evidence="4" type="primary">valS_52</name>
    <name evidence="4" type="ORF">SDC9_146126</name>
</gene>
<dbReference type="InterPro" id="IPR037118">
    <property type="entry name" value="Val-tRNA_synth_C_sf"/>
</dbReference>
<feature type="domain" description="Valyl-tRNA synthetase tRNA-binding arm" evidence="3">
    <location>
        <begin position="83"/>
        <end position="142"/>
    </location>
</feature>
<evidence type="ECO:0000256" key="2">
    <source>
        <dbReference type="ARBA" id="ARBA00022840"/>
    </source>
</evidence>
<dbReference type="Pfam" id="PF10458">
    <property type="entry name" value="Val_tRNA-synt_C"/>
    <property type="match status" value="1"/>
</dbReference>
<dbReference type="AlphaFoldDB" id="A0A645EB91"/>
<dbReference type="GO" id="GO:0005524">
    <property type="term" value="F:ATP binding"/>
    <property type="evidence" value="ECO:0007669"/>
    <property type="project" value="UniProtKB-KW"/>
</dbReference>
<comment type="caution">
    <text evidence="4">The sequence shown here is derived from an EMBL/GenBank/DDBJ whole genome shotgun (WGS) entry which is preliminary data.</text>
</comment>
<protein>
    <submittedName>
        <fullName evidence="4">Valine--tRNA ligase</fullName>
        <ecNumber evidence="4">6.1.1.9</ecNumber>
    </submittedName>
</protein>
<dbReference type="SUPFAM" id="SSF47323">
    <property type="entry name" value="Anticodon-binding domain of a subclass of class I aminoacyl-tRNA synthetases"/>
    <property type="match status" value="1"/>
</dbReference>